<accession>A0A495VKN7</accession>
<evidence type="ECO:0000313" key="9">
    <source>
        <dbReference type="Proteomes" id="UP000270626"/>
    </source>
</evidence>
<dbReference type="GO" id="GO:0003677">
    <property type="term" value="F:DNA binding"/>
    <property type="evidence" value="ECO:0007669"/>
    <property type="project" value="UniProtKB-KW"/>
</dbReference>
<organism evidence="8 9">
    <name type="scientific">Azonexus fungiphilus</name>
    <dbReference type="NCBI Taxonomy" id="146940"/>
    <lineage>
        <taxon>Bacteria</taxon>
        <taxon>Pseudomonadati</taxon>
        <taxon>Pseudomonadota</taxon>
        <taxon>Betaproteobacteria</taxon>
        <taxon>Rhodocyclales</taxon>
        <taxon>Azonexaceae</taxon>
        <taxon>Azonexus</taxon>
    </lineage>
</organism>
<dbReference type="InterPro" id="IPR036388">
    <property type="entry name" value="WH-like_DNA-bd_sf"/>
</dbReference>
<evidence type="ECO:0000313" key="8">
    <source>
        <dbReference type="EMBL" id="RKT49951.1"/>
    </source>
</evidence>
<evidence type="ECO:0000259" key="7">
    <source>
        <dbReference type="Pfam" id="PF08281"/>
    </source>
</evidence>
<gene>
    <name evidence="8" type="ORF">DFR40_3094</name>
</gene>
<dbReference type="InterPro" id="IPR013249">
    <property type="entry name" value="RNA_pol_sigma70_r4_t2"/>
</dbReference>
<evidence type="ECO:0000259" key="6">
    <source>
        <dbReference type="Pfam" id="PF04542"/>
    </source>
</evidence>
<dbReference type="InterPro" id="IPR013324">
    <property type="entry name" value="RNA_pol_sigma_r3/r4-like"/>
</dbReference>
<comment type="similarity">
    <text evidence="1">Belongs to the sigma-70 factor family. ECF subfamily.</text>
</comment>
<proteinExistence type="inferred from homology"/>
<evidence type="ECO:0000256" key="2">
    <source>
        <dbReference type="ARBA" id="ARBA00023015"/>
    </source>
</evidence>
<dbReference type="InterPro" id="IPR039425">
    <property type="entry name" value="RNA_pol_sigma-70-like"/>
</dbReference>
<evidence type="ECO:0000256" key="1">
    <source>
        <dbReference type="ARBA" id="ARBA00010641"/>
    </source>
</evidence>
<keyword evidence="3" id="KW-0731">Sigma factor</keyword>
<dbReference type="GO" id="GO:0006352">
    <property type="term" value="P:DNA-templated transcription initiation"/>
    <property type="evidence" value="ECO:0007669"/>
    <property type="project" value="InterPro"/>
</dbReference>
<dbReference type="Pfam" id="PF04542">
    <property type="entry name" value="Sigma70_r2"/>
    <property type="match status" value="1"/>
</dbReference>
<dbReference type="PANTHER" id="PTHR43133:SF8">
    <property type="entry name" value="RNA POLYMERASE SIGMA FACTOR HI_1459-RELATED"/>
    <property type="match status" value="1"/>
</dbReference>
<feature type="domain" description="RNA polymerase sigma factor 70 region 4 type 2" evidence="7">
    <location>
        <begin position="146"/>
        <end position="196"/>
    </location>
</feature>
<dbReference type="GO" id="GO:0016987">
    <property type="term" value="F:sigma factor activity"/>
    <property type="evidence" value="ECO:0007669"/>
    <property type="project" value="UniProtKB-KW"/>
</dbReference>
<dbReference type="NCBIfam" id="TIGR02937">
    <property type="entry name" value="sigma70-ECF"/>
    <property type="match status" value="1"/>
</dbReference>
<dbReference type="InterPro" id="IPR013325">
    <property type="entry name" value="RNA_pol_sigma_r2"/>
</dbReference>
<evidence type="ECO:0000256" key="5">
    <source>
        <dbReference type="ARBA" id="ARBA00023163"/>
    </source>
</evidence>
<dbReference type="PANTHER" id="PTHR43133">
    <property type="entry name" value="RNA POLYMERASE ECF-TYPE SIGMA FACTO"/>
    <property type="match status" value="1"/>
</dbReference>
<dbReference type="SUPFAM" id="SSF88659">
    <property type="entry name" value="Sigma3 and sigma4 domains of RNA polymerase sigma factors"/>
    <property type="match status" value="1"/>
</dbReference>
<evidence type="ECO:0000256" key="4">
    <source>
        <dbReference type="ARBA" id="ARBA00023125"/>
    </source>
</evidence>
<keyword evidence="5" id="KW-0804">Transcription</keyword>
<feature type="domain" description="RNA polymerase sigma-70 region 2" evidence="6">
    <location>
        <begin position="27"/>
        <end position="94"/>
    </location>
</feature>
<dbReference type="Pfam" id="PF08281">
    <property type="entry name" value="Sigma70_r4_2"/>
    <property type="match status" value="1"/>
</dbReference>
<dbReference type="NCBIfam" id="TIGR02943">
    <property type="entry name" value="Sig70_famx1"/>
    <property type="match status" value="1"/>
</dbReference>
<dbReference type="AlphaFoldDB" id="A0A495VKN7"/>
<dbReference type="SUPFAM" id="SSF88946">
    <property type="entry name" value="Sigma2 domain of RNA polymerase sigma factors"/>
    <property type="match status" value="1"/>
</dbReference>
<evidence type="ECO:0000256" key="3">
    <source>
        <dbReference type="ARBA" id="ARBA00023082"/>
    </source>
</evidence>
<protein>
    <submittedName>
        <fullName evidence="8">RNA polymerase sigma-70 factor (ECF subfamily)</fullName>
    </submittedName>
</protein>
<reference evidence="8 9" key="1">
    <citation type="submission" date="2018-10" db="EMBL/GenBank/DDBJ databases">
        <title>Genomic Encyclopedia of Type Strains, Phase IV (KMG-IV): sequencing the most valuable type-strain genomes for metagenomic binning, comparative biology and taxonomic classification.</title>
        <authorList>
            <person name="Goeker M."/>
        </authorList>
    </citation>
    <scope>NUCLEOTIDE SEQUENCE [LARGE SCALE GENOMIC DNA]</scope>
    <source>
        <strain evidence="8 9">DSM 23841</strain>
    </source>
</reference>
<dbReference type="EMBL" id="RBXP01000019">
    <property type="protein sequence ID" value="RKT49951.1"/>
    <property type="molecule type" value="Genomic_DNA"/>
</dbReference>
<keyword evidence="2" id="KW-0805">Transcription regulation</keyword>
<keyword evidence="9" id="KW-1185">Reference proteome</keyword>
<keyword evidence="4" id="KW-0238">DNA-binding</keyword>
<comment type="caution">
    <text evidence="8">The sequence shown here is derived from an EMBL/GenBank/DDBJ whole genome shotgun (WGS) entry which is preliminary data.</text>
</comment>
<dbReference type="RefSeq" id="WP_245985704.1">
    <property type="nucleotide sequence ID" value="NZ_RBXP01000019.1"/>
</dbReference>
<name>A0A495VKN7_9RHOO</name>
<dbReference type="Gene3D" id="1.10.1740.10">
    <property type="match status" value="1"/>
</dbReference>
<sequence length="212" mass="23735">MSYHRAHPRPAREPAIVTAAIIDDAFVSQVRRDMLAFAQLQLRDAALAEDAVQEALTAALTGGRDFAGRSALKTWVFGILRHKIVDLIRQQARTTPISAFGGDDDDLDQAFDTLFRENAHWQPAHRPAQWLDPEASLQEKHFWSVFDACLTHLPKNTARVFMMREFLELDTAEVCAAAGISTSNCHVILHRARSALRGCLEKSWFVAGERPC</sequence>
<dbReference type="Gene3D" id="1.10.10.10">
    <property type="entry name" value="Winged helix-like DNA-binding domain superfamily/Winged helix DNA-binding domain"/>
    <property type="match status" value="1"/>
</dbReference>
<dbReference type="InterPro" id="IPR014284">
    <property type="entry name" value="RNA_pol_sigma-70_dom"/>
</dbReference>
<dbReference type="InterPro" id="IPR007627">
    <property type="entry name" value="RNA_pol_sigma70_r2"/>
</dbReference>
<dbReference type="InterPro" id="IPR014289">
    <property type="entry name" value="RNA_pol_sigma-24-rel"/>
</dbReference>
<dbReference type="Proteomes" id="UP000270626">
    <property type="component" value="Unassembled WGS sequence"/>
</dbReference>